<organism evidence="9 10">
    <name type="scientific">Vasconcelosia minhoensis LEGE 07310</name>
    <dbReference type="NCBI Taxonomy" id="915328"/>
    <lineage>
        <taxon>Bacteria</taxon>
        <taxon>Bacillati</taxon>
        <taxon>Cyanobacteriota</taxon>
        <taxon>Cyanophyceae</taxon>
        <taxon>Nodosilineales</taxon>
        <taxon>Cymatolegaceae</taxon>
        <taxon>Vasconcelosia</taxon>
        <taxon>Vasconcelosia minhoensis</taxon>
    </lineage>
</organism>
<dbReference type="InterPro" id="IPR029044">
    <property type="entry name" value="Nucleotide-diphossugar_trans"/>
</dbReference>
<proteinExistence type="predicted"/>
<evidence type="ECO:0000313" key="9">
    <source>
        <dbReference type="EMBL" id="MBE9078132.1"/>
    </source>
</evidence>
<evidence type="ECO:0000256" key="4">
    <source>
        <dbReference type="ARBA" id="ARBA00022741"/>
    </source>
</evidence>
<evidence type="ECO:0000313" key="10">
    <source>
        <dbReference type="Proteomes" id="UP000636505"/>
    </source>
</evidence>
<dbReference type="NCBIfam" id="NF002741">
    <property type="entry name" value="PRK02726.1"/>
    <property type="match status" value="1"/>
</dbReference>
<dbReference type="Gene3D" id="3.90.550.10">
    <property type="entry name" value="Spore Coat Polysaccharide Biosynthesis Protein SpsA, Chain A"/>
    <property type="match status" value="1"/>
</dbReference>
<evidence type="ECO:0000256" key="1">
    <source>
        <dbReference type="ARBA" id="ARBA00022490"/>
    </source>
</evidence>
<dbReference type="AlphaFoldDB" id="A0A8J7AXW4"/>
<name>A0A8J7AXW4_9CYAN</name>
<keyword evidence="10" id="KW-1185">Reference proteome</keyword>
<sequence>MGQDKALLPVRGMPLLPRTCRVAQTCTPRVTVITPWPERYQAVLPNGVRLLREEQSGPRSRGPLHGFYQGLTALQADPQADSVDWVLLLACDLPNLESSVLMRWQQQLDQVPAAAIASLFPTAKGWDPLCGFYRRRCLGSLADYLATGQRACQTWLAQETVAAYPAVPPTMLFNCNTPADWQLAQGDRNIKVCNIFLR</sequence>
<evidence type="ECO:0000256" key="7">
    <source>
        <dbReference type="ARBA" id="ARBA00023150"/>
    </source>
</evidence>
<dbReference type="SUPFAM" id="SSF53448">
    <property type="entry name" value="Nucleotide-diphospho-sugar transferases"/>
    <property type="match status" value="1"/>
</dbReference>
<evidence type="ECO:0000256" key="5">
    <source>
        <dbReference type="ARBA" id="ARBA00022842"/>
    </source>
</evidence>
<dbReference type="PANTHER" id="PTHR19136">
    <property type="entry name" value="MOLYBDENUM COFACTOR GUANYLYLTRANSFERASE"/>
    <property type="match status" value="1"/>
</dbReference>
<keyword evidence="1" id="KW-0963">Cytoplasm</keyword>
<dbReference type="Proteomes" id="UP000636505">
    <property type="component" value="Unassembled WGS sequence"/>
</dbReference>
<keyword evidence="2" id="KW-0808">Transferase</keyword>
<dbReference type="PANTHER" id="PTHR19136:SF81">
    <property type="entry name" value="MOLYBDENUM COFACTOR GUANYLYLTRANSFERASE"/>
    <property type="match status" value="1"/>
</dbReference>
<dbReference type="GO" id="GO:0016779">
    <property type="term" value="F:nucleotidyltransferase activity"/>
    <property type="evidence" value="ECO:0007669"/>
    <property type="project" value="UniProtKB-KW"/>
</dbReference>
<keyword evidence="6" id="KW-0342">GTP-binding</keyword>
<protein>
    <submittedName>
        <fullName evidence="9">Molybdenum cofactor guanylyltransferase</fullName>
    </submittedName>
</protein>
<feature type="domain" description="MobA-like NTP transferase" evidence="8">
    <location>
        <begin position="1"/>
        <end position="158"/>
    </location>
</feature>
<reference evidence="9" key="1">
    <citation type="submission" date="2020-10" db="EMBL/GenBank/DDBJ databases">
        <authorList>
            <person name="Castelo-Branco R."/>
            <person name="Eusebio N."/>
            <person name="Adriana R."/>
            <person name="Vieira A."/>
            <person name="Brugerolle De Fraissinette N."/>
            <person name="Rezende De Castro R."/>
            <person name="Schneider M.P."/>
            <person name="Vasconcelos V."/>
            <person name="Leao P.N."/>
        </authorList>
    </citation>
    <scope>NUCLEOTIDE SEQUENCE</scope>
    <source>
        <strain evidence="9">LEGE 07310</strain>
    </source>
</reference>
<evidence type="ECO:0000256" key="6">
    <source>
        <dbReference type="ARBA" id="ARBA00023134"/>
    </source>
</evidence>
<evidence type="ECO:0000256" key="3">
    <source>
        <dbReference type="ARBA" id="ARBA00022723"/>
    </source>
</evidence>
<keyword evidence="5" id="KW-0460">Magnesium</keyword>
<accession>A0A8J7AXW4</accession>
<gene>
    <name evidence="9" type="ORF">IQ241_12660</name>
</gene>
<dbReference type="GO" id="GO:0005525">
    <property type="term" value="F:GTP binding"/>
    <property type="evidence" value="ECO:0007669"/>
    <property type="project" value="UniProtKB-KW"/>
</dbReference>
<keyword evidence="7" id="KW-0501">Molybdenum cofactor biosynthesis</keyword>
<keyword evidence="4" id="KW-0547">Nucleotide-binding</keyword>
<dbReference type="EMBL" id="JADEXG010000027">
    <property type="protein sequence ID" value="MBE9078132.1"/>
    <property type="molecule type" value="Genomic_DNA"/>
</dbReference>
<dbReference type="Pfam" id="PF12804">
    <property type="entry name" value="NTP_transf_3"/>
    <property type="match status" value="1"/>
</dbReference>
<evidence type="ECO:0000259" key="8">
    <source>
        <dbReference type="Pfam" id="PF12804"/>
    </source>
</evidence>
<keyword evidence="3" id="KW-0479">Metal-binding</keyword>
<dbReference type="GO" id="GO:0006777">
    <property type="term" value="P:Mo-molybdopterin cofactor biosynthetic process"/>
    <property type="evidence" value="ECO:0007669"/>
    <property type="project" value="UniProtKB-KW"/>
</dbReference>
<dbReference type="InterPro" id="IPR025877">
    <property type="entry name" value="MobA-like_NTP_Trfase"/>
</dbReference>
<dbReference type="GO" id="GO:0046872">
    <property type="term" value="F:metal ion binding"/>
    <property type="evidence" value="ECO:0007669"/>
    <property type="project" value="UniProtKB-KW"/>
</dbReference>
<dbReference type="InterPro" id="IPR013482">
    <property type="entry name" value="Molybde_CF_guanTrfase"/>
</dbReference>
<keyword evidence="9" id="KW-0548">Nucleotidyltransferase</keyword>
<dbReference type="CDD" id="cd02503">
    <property type="entry name" value="MobA"/>
    <property type="match status" value="1"/>
</dbReference>
<comment type="caution">
    <text evidence="9">The sequence shown here is derived from an EMBL/GenBank/DDBJ whole genome shotgun (WGS) entry which is preliminary data.</text>
</comment>
<evidence type="ECO:0000256" key="2">
    <source>
        <dbReference type="ARBA" id="ARBA00022679"/>
    </source>
</evidence>